<dbReference type="Gene3D" id="1.25.40.990">
    <property type="match status" value="1"/>
</dbReference>
<dbReference type="EMBL" id="JAGFBR010000009">
    <property type="protein sequence ID" value="KAH0461654.1"/>
    <property type="molecule type" value="Genomic_DNA"/>
</dbReference>
<accession>A0AAV7GIP0</accession>
<sequence length="1493" mass="167525">MSFSSFGKSSGPSIPPATQTTFGSVPAFSWSAPNSDPNNPTATAIQNVQQHQVISPRTETPDKSASYSDPSKLSSELSYHANNQWLSPIASNRTSNGAGTSFSMTPSSHHLSNNIRSPSWASQNSGFIDNHRSNYFPATRSGAHTEMLLKNANDEVPKMKSVRVNFESSSSVQAIFSDKEVERPDSSPIRLARHRMSPLHGDPPSQNMLEHAECQPDAQNIVTIMPAKTANLVASKRARSPPISVEKALHSSSVVPDSEREMQAKAKRLARFKTELTQPLQNLRDISSHKPSENRQNHVPLVLQKADEPAENATYGVSCSDHEGAESSKAVMGLCPDMCPDLERDERERKGDLDKYERLNGDRNQTTKFLAIKKYNRMAEREAKLIRPMPVLQKTVDYLLSLLDQPYDGNFLSIYNFLWDRMRAVRMDLRMQHIFNEDAILMLEQMIRLHVIAMHELCEFEKSEGFTEGFDAHLNIEQMNKTSVELFQLYDDHRKRGKCFASEKEFRGYYALLKLDKHPGYRVEPAELSLDLAKMTPEIRSTPEILFARDVASACRIGNYIAFFRLARKATYLQSCLMHAHFSKLRKQALASLHSGLQNNQGIPIAHVEKWLAMEGEDVEGLLEYHGFSLKKYEEAYMVKEGPFLSSDVDFPTRCAQLVQHKKSEKIVDDVRTALVLEDLSVEKECSNTTLDIFDHGNSVITGIYPTAYDEIMLDDNISHTSMVLTEPSSLLEERAPFSQSREIGMKMEEMPVIMTTFMPPVEIVGEYALKDDGQQILHHANEALCNEVALQVFDSGNSQPAVHQTSSSSMICENARSKKSESELESESLLPSFGQKEEAKKEILKLILRKWKKQAAMRRDNREQKEFLTSAALSSLSIGPPTGQIEYRQTRCYEILDIDAISRARNEKIGNSWSRLNISNLVAPIMVARNPCAKFICWKLVLLVQPCDPDNQNHQLALDWLFFKLLGPSKEHDTELVVCSSGLSIWKKWSDPYGSSPQTCCLSVIREKVLDDRQQIEGDVLDGASCLVYLVTETIPWEIQRARLQNYLVSITPASCLPLLILSIDLPKGDAAERSANITRRLALHDEKEMRICSSLVTFLADNSRLENLPSFFDDNQLRVGLQWLASNTPSAPLLCLVRTRELVLKYLRRYMEVTANHKGFDVDPNDCIAGFNNALDKTAEEIMVTASMNPTHWPAPEINLLDKSSNEGILAGLCFPGVGWSSPTRIDPIVRAIKSCKLPSFPDTSWLKHELLTGVQIKQQKLALEQLLSSFLNESNKLLKADLAAREVNVMLQKCVGLRRCGSGYCFIPSWILIFQRIFSWQLNKLTAPGISNVYIMDSKDNLSAKDAVDVGVKHNGAPNDFPFSSSLEEHPSSHSLPAEVSLDELVELSCSNPFEKRPPVSRPTPPTTIGEIDDGVKANDDDGDGAEVGMTSGNKEDLRYSSSYELVPELMDTNKQIADSLVFKSDKLTTLLERCNRVQDTIEQKLAIYF</sequence>
<dbReference type="GO" id="GO:0070390">
    <property type="term" value="C:transcription export complex 2"/>
    <property type="evidence" value="ECO:0007669"/>
    <property type="project" value="TreeGrafter"/>
</dbReference>
<organism evidence="3 4">
    <name type="scientific">Dendrobium chrysotoxum</name>
    <name type="common">Orchid</name>
    <dbReference type="NCBI Taxonomy" id="161865"/>
    <lineage>
        <taxon>Eukaryota</taxon>
        <taxon>Viridiplantae</taxon>
        <taxon>Streptophyta</taxon>
        <taxon>Embryophyta</taxon>
        <taxon>Tracheophyta</taxon>
        <taxon>Spermatophyta</taxon>
        <taxon>Magnoliopsida</taxon>
        <taxon>Liliopsida</taxon>
        <taxon>Asparagales</taxon>
        <taxon>Orchidaceae</taxon>
        <taxon>Epidendroideae</taxon>
        <taxon>Malaxideae</taxon>
        <taxon>Dendrobiinae</taxon>
        <taxon>Dendrobium</taxon>
    </lineage>
</organism>
<comment type="caution">
    <text evidence="3">The sequence shown here is derived from an EMBL/GenBank/DDBJ whole genome shotgun (WGS) entry which is preliminary data.</text>
</comment>
<dbReference type="PANTHER" id="PTHR12436:SF17">
    <property type="entry name" value="SAC3 FAMILY PROTEIN B"/>
    <property type="match status" value="1"/>
</dbReference>
<protein>
    <recommendedName>
        <fullName evidence="2">PCI domain-containing protein</fullName>
    </recommendedName>
</protein>
<gene>
    <name evidence="3" type="ORF">IEQ34_009229</name>
</gene>
<dbReference type="FunFam" id="1.25.40.990:FF:000004">
    <property type="entry name" value="Putative peptidase C48 domain family protein"/>
    <property type="match status" value="1"/>
</dbReference>
<proteinExistence type="predicted"/>
<feature type="region of interest" description="Disordered" evidence="1">
    <location>
        <begin position="1"/>
        <end position="73"/>
    </location>
</feature>
<dbReference type="InterPro" id="IPR000717">
    <property type="entry name" value="PCI_dom"/>
</dbReference>
<evidence type="ECO:0000313" key="3">
    <source>
        <dbReference type="EMBL" id="KAH0461654.1"/>
    </source>
</evidence>
<name>A0AAV7GIP0_DENCH</name>
<evidence type="ECO:0000259" key="2">
    <source>
        <dbReference type="PROSITE" id="PS50250"/>
    </source>
</evidence>
<dbReference type="Proteomes" id="UP000775213">
    <property type="component" value="Unassembled WGS sequence"/>
</dbReference>
<dbReference type="Pfam" id="PF03399">
    <property type="entry name" value="SAC3_GANP"/>
    <property type="match status" value="1"/>
</dbReference>
<evidence type="ECO:0000256" key="1">
    <source>
        <dbReference type="SAM" id="MobiDB-lite"/>
    </source>
</evidence>
<feature type="compositionally biased region" description="Polar residues" evidence="1">
    <location>
        <begin position="31"/>
        <end position="73"/>
    </location>
</feature>
<dbReference type="GO" id="GO:0005737">
    <property type="term" value="C:cytoplasm"/>
    <property type="evidence" value="ECO:0007669"/>
    <property type="project" value="TreeGrafter"/>
</dbReference>
<keyword evidence="4" id="KW-1185">Reference proteome</keyword>
<dbReference type="InterPro" id="IPR045107">
    <property type="entry name" value="SAC3/GANP/THP3"/>
</dbReference>
<reference evidence="3 4" key="1">
    <citation type="journal article" date="2021" name="Hortic Res">
        <title>Chromosome-scale assembly of the Dendrobium chrysotoxum genome enhances the understanding of orchid evolution.</title>
        <authorList>
            <person name="Zhang Y."/>
            <person name="Zhang G.Q."/>
            <person name="Zhang D."/>
            <person name="Liu X.D."/>
            <person name="Xu X.Y."/>
            <person name="Sun W.H."/>
            <person name="Yu X."/>
            <person name="Zhu X."/>
            <person name="Wang Z.W."/>
            <person name="Zhao X."/>
            <person name="Zhong W.Y."/>
            <person name="Chen H."/>
            <person name="Yin W.L."/>
            <person name="Huang T."/>
            <person name="Niu S.C."/>
            <person name="Liu Z.J."/>
        </authorList>
    </citation>
    <scope>NUCLEOTIDE SEQUENCE [LARGE SCALE GENOMIC DNA]</scope>
    <source>
        <strain evidence="3">Lindl</strain>
    </source>
</reference>
<feature type="region of interest" description="Disordered" evidence="1">
    <location>
        <begin position="89"/>
        <end position="114"/>
    </location>
</feature>
<dbReference type="GO" id="GO:0006406">
    <property type="term" value="P:mRNA export from nucleus"/>
    <property type="evidence" value="ECO:0007669"/>
    <property type="project" value="TreeGrafter"/>
</dbReference>
<feature type="compositionally biased region" description="Low complexity" evidence="1">
    <location>
        <begin position="1"/>
        <end position="12"/>
    </location>
</feature>
<dbReference type="PROSITE" id="PS50250">
    <property type="entry name" value="PCI"/>
    <property type="match status" value="1"/>
</dbReference>
<feature type="domain" description="PCI" evidence="2">
    <location>
        <begin position="475"/>
        <end position="657"/>
    </location>
</feature>
<dbReference type="PANTHER" id="PTHR12436">
    <property type="entry name" value="80 KDA MCM3-ASSOCIATED PROTEIN"/>
    <property type="match status" value="1"/>
</dbReference>
<evidence type="ECO:0000313" key="4">
    <source>
        <dbReference type="Proteomes" id="UP000775213"/>
    </source>
</evidence>
<dbReference type="InterPro" id="IPR005062">
    <property type="entry name" value="SAC3/GANP/THP3_conserved"/>
</dbReference>